<accession>A0ABY7HBD3</accession>
<keyword evidence="12 13" id="KW-0472">Membrane</keyword>
<evidence type="ECO:0000256" key="4">
    <source>
        <dbReference type="ARBA" id="ARBA00022553"/>
    </source>
</evidence>
<evidence type="ECO:0000256" key="1">
    <source>
        <dbReference type="ARBA" id="ARBA00000085"/>
    </source>
</evidence>
<dbReference type="PANTHER" id="PTHR42878:SF7">
    <property type="entry name" value="SENSOR HISTIDINE KINASE GLRK"/>
    <property type="match status" value="1"/>
</dbReference>
<dbReference type="SMART" id="SM00388">
    <property type="entry name" value="HisKA"/>
    <property type="match status" value="1"/>
</dbReference>
<evidence type="ECO:0000313" key="16">
    <source>
        <dbReference type="EMBL" id="WAS96562.1"/>
    </source>
</evidence>
<dbReference type="Pfam" id="PF02518">
    <property type="entry name" value="HATPase_c"/>
    <property type="match status" value="1"/>
</dbReference>
<dbReference type="InterPro" id="IPR003661">
    <property type="entry name" value="HisK_dim/P_dom"/>
</dbReference>
<evidence type="ECO:0000256" key="7">
    <source>
        <dbReference type="ARBA" id="ARBA00022741"/>
    </source>
</evidence>
<dbReference type="Pfam" id="PF03924">
    <property type="entry name" value="CHASE"/>
    <property type="match status" value="1"/>
</dbReference>
<dbReference type="Gene3D" id="1.10.287.130">
    <property type="match status" value="1"/>
</dbReference>
<evidence type="ECO:0000256" key="13">
    <source>
        <dbReference type="SAM" id="Phobius"/>
    </source>
</evidence>
<evidence type="ECO:0000256" key="8">
    <source>
        <dbReference type="ARBA" id="ARBA00022777"/>
    </source>
</evidence>
<dbReference type="Pfam" id="PF00512">
    <property type="entry name" value="HisKA"/>
    <property type="match status" value="1"/>
</dbReference>
<dbReference type="SMART" id="SM00387">
    <property type="entry name" value="HATPase_c"/>
    <property type="match status" value="1"/>
</dbReference>
<dbReference type="InterPro" id="IPR004358">
    <property type="entry name" value="Sig_transdc_His_kin-like_C"/>
</dbReference>
<dbReference type="CDD" id="cd00075">
    <property type="entry name" value="HATPase"/>
    <property type="match status" value="1"/>
</dbReference>
<dbReference type="SUPFAM" id="SSF47384">
    <property type="entry name" value="Homodimeric domain of signal transducing histidine kinase"/>
    <property type="match status" value="1"/>
</dbReference>
<keyword evidence="7" id="KW-0547">Nucleotide-binding</keyword>
<keyword evidence="4" id="KW-0597">Phosphoprotein</keyword>
<dbReference type="InterPro" id="IPR036890">
    <property type="entry name" value="HATPase_C_sf"/>
</dbReference>
<feature type="domain" description="Histidine kinase" evidence="14">
    <location>
        <begin position="354"/>
        <end position="567"/>
    </location>
</feature>
<gene>
    <name evidence="16" type="ORF">O0S08_10425</name>
</gene>
<dbReference type="EC" id="2.7.13.3" evidence="3"/>
<dbReference type="Gene3D" id="3.30.565.10">
    <property type="entry name" value="Histidine kinase-like ATPase, C-terminal domain"/>
    <property type="match status" value="1"/>
</dbReference>
<dbReference type="PROSITE" id="PS50839">
    <property type="entry name" value="CHASE"/>
    <property type="match status" value="1"/>
</dbReference>
<keyword evidence="6 13" id="KW-0812">Transmembrane</keyword>
<comment type="catalytic activity">
    <reaction evidence="1">
        <text>ATP + protein L-histidine = ADP + protein N-phospho-L-histidine.</text>
        <dbReference type="EC" id="2.7.13.3"/>
    </reaction>
</comment>
<keyword evidence="17" id="KW-1185">Reference proteome</keyword>
<dbReference type="RefSeq" id="WP_269038924.1">
    <property type="nucleotide sequence ID" value="NZ_CP114040.1"/>
</dbReference>
<sequence length="578" mass="61783">MSCTSGLVAWLPFSLCLALTVAATALMGHAERLGERARLASAVLATRGRIVERMASYVSVLRGSSALPSRPEPVTIDEFGRLVERLRLSLHYPGTLGIGYTARFGAMEVDEATARAHAEGWHHVRVWPGTPREEIHAVVLLEPLDLRNRVALGFDMRTEGIRREAMDRARDIGDVTLSGKVTLVQEIDADDRQAGFLLYSPVYVDGGVPPSLAERRAKLKGYVYAPLRAGDLIEGIFAADLPTVAFELYDGQRIDAAGHMASFGRPIAADDDVIVETVEVAGRPWTVRFADAAPRQAGVSLTLLVAGLGASLSAVVLIATRIRERARAQALRRATAEAHANQERLRFTDLFVGILGHDLRTPLGAIVLSAELLRRSRGEADTTEAFERLQASARRMTRMIDQLLDLTRVRLGGGIAVLVRPTALDAVVRDVVDELVRAVPDASVEVVASGDLAGSWDPDRLAQVFSNLLGNAVRHRKDAPVRVRLMGTAPDRVVATVHNAGAIAPALLPVVFEPFRASGARPEGGASGLGLGLYITRAIVEAHGGAVTVAAAEGVGTTFTVTLPRTTRAGPGRGARSS</sequence>
<dbReference type="EMBL" id="CP114040">
    <property type="protein sequence ID" value="WAS96562.1"/>
    <property type="molecule type" value="Genomic_DNA"/>
</dbReference>
<evidence type="ECO:0000256" key="2">
    <source>
        <dbReference type="ARBA" id="ARBA00004370"/>
    </source>
</evidence>
<evidence type="ECO:0000259" key="14">
    <source>
        <dbReference type="PROSITE" id="PS50109"/>
    </source>
</evidence>
<reference evidence="16" key="1">
    <citation type="submission" date="2022-11" db="EMBL/GenBank/DDBJ databases">
        <title>Minimal conservation of predation-associated metabolite biosynthetic gene clusters underscores biosynthetic potential of Myxococcota including descriptions for ten novel species: Archangium lansinium sp. nov., Myxococcus landrumus sp. nov., Nannocystis bai.</title>
        <authorList>
            <person name="Ahearne A."/>
            <person name="Stevens C."/>
            <person name="Dowd S."/>
        </authorList>
    </citation>
    <scope>NUCLEOTIDE SEQUENCE</scope>
    <source>
        <strain evidence="16">Fl3</strain>
    </source>
</reference>
<name>A0ABY7HBD3_9BACT</name>
<evidence type="ECO:0000313" key="17">
    <source>
        <dbReference type="Proteomes" id="UP001164459"/>
    </source>
</evidence>
<feature type="domain" description="CHASE" evidence="15">
    <location>
        <begin position="138"/>
        <end position="241"/>
    </location>
</feature>
<evidence type="ECO:0000256" key="5">
    <source>
        <dbReference type="ARBA" id="ARBA00022679"/>
    </source>
</evidence>
<dbReference type="PRINTS" id="PR00344">
    <property type="entry name" value="BCTRLSENSOR"/>
</dbReference>
<dbReference type="CDD" id="cd00082">
    <property type="entry name" value="HisKA"/>
    <property type="match status" value="1"/>
</dbReference>
<evidence type="ECO:0000256" key="12">
    <source>
        <dbReference type="ARBA" id="ARBA00023136"/>
    </source>
</evidence>
<dbReference type="InterPro" id="IPR003594">
    <property type="entry name" value="HATPase_dom"/>
</dbReference>
<evidence type="ECO:0000256" key="9">
    <source>
        <dbReference type="ARBA" id="ARBA00022840"/>
    </source>
</evidence>
<dbReference type="InterPro" id="IPR036097">
    <property type="entry name" value="HisK_dim/P_sf"/>
</dbReference>
<keyword evidence="10 13" id="KW-1133">Transmembrane helix</keyword>
<dbReference type="Gene3D" id="3.30.450.350">
    <property type="entry name" value="CHASE domain"/>
    <property type="match status" value="1"/>
</dbReference>
<dbReference type="InterPro" id="IPR005467">
    <property type="entry name" value="His_kinase_dom"/>
</dbReference>
<evidence type="ECO:0000256" key="6">
    <source>
        <dbReference type="ARBA" id="ARBA00022692"/>
    </source>
</evidence>
<dbReference type="InterPro" id="IPR050351">
    <property type="entry name" value="BphY/WalK/GraS-like"/>
</dbReference>
<evidence type="ECO:0000256" key="11">
    <source>
        <dbReference type="ARBA" id="ARBA00023012"/>
    </source>
</evidence>
<dbReference type="SUPFAM" id="SSF55874">
    <property type="entry name" value="ATPase domain of HSP90 chaperone/DNA topoisomerase II/histidine kinase"/>
    <property type="match status" value="1"/>
</dbReference>
<keyword evidence="11" id="KW-0902">Two-component regulatory system</keyword>
<keyword evidence="5" id="KW-0808">Transferase</keyword>
<dbReference type="PANTHER" id="PTHR42878">
    <property type="entry name" value="TWO-COMPONENT HISTIDINE KINASE"/>
    <property type="match status" value="1"/>
</dbReference>
<keyword evidence="8" id="KW-0418">Kinase</keyword>
<evidence type="ECO:0000259" key="15">
    <source>
        <dbReference type="PROSITE" id="PS50839"/>
    </source>
</evidence>
<feature type="transmembrane region" description="Helical" evidence="13">
    <location>
        <begin position="297"/>
        <end position="319"/>
    </location>
</feature>
<dbReference type="Proteomes" id="UP001164459">
    <property type="component" value="Chromosome"/>
</dbReference>
<protein>
    <recommendedName>
        <fullName evidence="3">histidine kinase</fullName>
        <ecNumber evidence="3">2.7.13.3</ecNumber>
    </recommendedName>
</protein>
<proteinExistence type="predicted"/>
<keyword evidence="9" id="KW-0067">ATP-binding</keyword>
<comment type="subcellular location">
    <subcellularLocation>
        <location evidence="2">Membrane</location>
    </subcellularLocation>
</comment>
<evidence type="ECO:0000256" key="10">
    <source>
        <dbReference type="ARBA" id="ARBA00022989"/>
    </source>
</evidence>
<dbReference type="SMART" id="SM01079">
    <property type="entry name" value="CHASE"/>
    <property type="match status" value="1"/>
</dbReference>
<dbReference type="InterPro" id="IPR042240">
    <property type="entry name" value="CHASE_sf"/>
</dbReference>
<dbReference type="InterPro" id="IPR006189">
    <property type="entry name" value="CHASE_dom"/>
</dbReference>
<evidence type="ECO:0000256" key="3">
    <source>
        <dbReference type="ARBA" id="ARBA00012438"/>
    </source>
</evidence>
<organism evidence="16 17">
    <name type="scientific">Nannocystis punicea</name>
    <dbReference type="NCBI Taxonomy" id="2995304"/>
    <lineage>
        <taxon>Bacteria</taxon>
        <taxon>Pseudomonadati</taxon>
        <taxon>Myxococcota</taxon>
        <taxon>Polyangia</taxon>
        <taxon>Nannocystales</taxon>
        <taxon>Nannocystaceae</taxon>
        <taxon>Nannocystis</taxon>
    </lineage>
</organism>
<dbReference type="PROSITE" id="PS50109">
    <property type="entry name" value="HIS_KIN"/>
    <property type="match status" value="1"/>
</dbReference>